<dbReference type="SUPFAM" id="SSF53474">
    <property type="entry name" value="alpha/beta-Hydrolases"/>
    <property type="match status" value="1"/>
</dbReference>
<keyword evidence="1" id="KW-0808">Transferase</keyword>
<name>A0A137NYV5_CONC2</name>
<dbReference type="GO" id="GO:0005637">
    <property type="term" value="C:nuclear inner membrane"/>
    <property type="evidence" value="ECO:0007669"/>
    <property type="project" value="EnsemblFungi"/>
</dbReference>
<dbReference type="PANTHER" id="PTHR11440">
    <property type="entry name" value="LECITHIN-CHOLESTEROL ACYLTRANSFERASE-RELATED"/>
    <property type="match status" value="1"/>
</dbReference>
<dbReference type="GO" id="GO:0008374">
    <property type="term" value="F:O-acyltransferase activity"/>
    <property type="evidence" value="ECO:0007669"/>
    <property type="project" value="InterPro"/>
</dbReference>
<dbReference type="InterPro" id="IPR003386">
    <property type="entry name" value="LACT/PDAT_acylTrfase"/>
</dbReference>
<proteinExistence type="predicted"/>
<dbReference type="GO" id="GO:0046027">
    <property type="term" value="F:phospholipid:diacylglycerol acyltransferase activity"/>
    <property type="evidence" value="ECO:0007669"/>
    <property type="project" value="EnsemblFungi"/>
</dbReference>
<dbReference type="STRING" id="796925.A0A137NYV5"/>
<dbReference type="GO" id="GO:0019432">
    <property type="term" value="P:triglyceride biosynthetic process"/>
    <property type="evidence" value="ECO:0007669"/>
    <property type="project" value="EnsemblFungi"/>
</dbReference>
<keyword evidence="2" id="KW-1185">Reference proteome</keyword>
<dbReference type="GO" id="GO:0097038">
    <property type="term" value="C:perinuclear endoplasmic reticulum"/>
    <property type="evidence" value="ECO:0007669"/>
    <property type="project" value="EnsemblFungi"/>
</dbReference>
<reference evidence="1 2" key="1">
    <citation type="journal article" date="2015" name="Genome Biol. Evol.">
        <title>Phylogenomic analyses indicate that early fungi evolved digesting cell walls of algal ancestors of land plants.</title>
        <authorList>
            <person name="Chang Y."/>
            <person name="Wang S."/>
            <person name="Sekimoto S."/>
            <person name="Aerts A.L."/>
            <person name="Choi C."/>
            <person name="Clum A."/>
            <person name="LaButti K.M."/>
            <person name="Lindquist E.A."/>
            <person name="Yee Ngan C."/>
            <person name="Ohm R.A."/>
            <person name="Salamov A.A."/>
            <person name="Grigoriev I.V."/>
            <person name="Spatafora J.W."/>
            <person name="Berbee M.L."/>
        </authorList>
    </citation>
    <scope>NUCLEOTIDE SEQUENCE [LARGE SCALE GENOMIC DNA]</scope>
    <source>
        <strain evidence="1 2">NRRL 28638</strain>
    </source>
</reference>
<dbReference type="EMBL" id="KQ964610">
    <property type="protein sequence ID" value="KXN67841.1"/>
    <property type="molecule type" value="Genomic_DNA"/>
</dbReference>
<dbReference type="OMA" id="FYFLKWV"/>
<gene>
    <name evidence="1" type="ORF">CONCODRAFT_42413</name>
</gene>
<dbReference type="AlphaFoldDB" id="A0A137NYV5"/>
<sequence>MADRLFPPSEQVSNEELQPGFDLRAKNITNKHPVIIIPGVISSGLESWGLGEESKKYFRKRMWGTMNMFQSILMDKQSWVKHIMLDPETGLDPPNVKLRAAQGLDAADYFVTGYWIWAKIIENMAAVGYDNNNLHLAAYDWRLAYPDLEKRDKYFTKLKATIEITVKAEGEKAVILCHSMGGSVLLYFLHWVESDLGGKGGKQWVEEYIDSVVNIAGTMLGAVKSVPSILSGEQRETVQPMAQFLLDRFLTQQDRIDIFRNWGGIASMIPKGGNAVWGDSNNAPDDSDASNFEGTYGNFIQFLPKDGLTHSTTRFNNLTLEDTIELMFEETGKKYANRIKSIYSYGLAKSESEMQPNSPATWSNPLESQLPNAPSLKIYCVYGHGLSTERNYFYTPNPTSPNQPVFSIDSSVNLPNYETLSGVRQGLGDGSVPLISLGYMCAEGWKNKLYNPNGVKVITREFKDQSSPIYEDIRGGRNTSEHINILGNHQVTHDILRIATGFETDKIQDQITSNIKEIAKKINVALIK</sequence>
<dbReference type="Gene3D" id="3.40.50.1820">
    <property type="entry name" value="alpha/beta hydrolase"/>
    <property type="match status" value="1"/>
</dbReference>
<dbReference type="InterPro" id="IPR029058">
    <property type="entry name" value="AB_hydrolase_fold"/>
</dbReference>
<dbReference type="GO" id="GO:0032541">
    <property type="term" value="C:cortical endoplasmic reticulum"/>
    <property type="evidence" value="ECO:0007669"/>
    <property type="project" value="EnsemblFungi"/>
</dbReference>
<keyword evidence="1" id="KW-0012">Acyltransferase</keyword>
<organism evidence="1 2">
    <name type="scientific">Conidiobolus coronatus (strain ATCC 28846 / CBS 209.66 / NRRL 28638)</name>
    <name type="common">Delacroixia coronata</name>
    <dbReference type="NCBI Taxonomy" id="796925"/>
    <lineage>
        <taxon>Eukaryota</taxon>
        <taxon>Fungi</taxon>
        <taxon>Fungi incertae sedis</taxon>
        <taxon>Zoopagomycota</taxon>
        <taxon>Entomophthoromycotina</taxon>
        <taxon>Entomophthoromycetes</taxon>
        <taxon>Entomophthorales</taxon>
        <taxon>Ancylistaceae</taxon>
        <taxon>Conidiobolus</taxon>
    </lineage>
</organism>
<dbReference type="Proteomes" id="UP000070444">
    <property type="component" value="Unassembled WGS sequence"/>
</dbReference>
<protein>
    <submittedName>
        <fullName evidence="1">Lecithin:cholesterol acyltransferase</fullName>
    </submittedName>
</protein>
<dbReference type="Pfam" id="PF02450">
    <property type="entry name" value="LCAT"/>
    <property type="match status" value="1"/>
</dbReference>
<dbReference type="GO" id="GO:0005811">
    <property type="term" value="C:lipid droplet"/>
    <property type="evidence" value="ECO:0007669"/>
    <property type="project" value="EnsemblFungi"/>
</dbReference>
<evidence type="ECO:0000313" key="1">
    <source>
        <dbReference type="EMBL" id="KXN67841.1"/>
    </source>
</evidence>
<dbReference type="GO" id="GO:0006672">
    <property type="term" value="P:ceramide metabolic process"/>
    <property type="evidence" value="ECO:0007669"/>
    <property type="project" value="EnsemblFungi"/>
</dbReference>
<dbReference type="GO" id="GO:0055091">
    <property type="term" value="P:phospholipid homeostasis"/>
    <property type="evidence" value="ECO:0007669"/>
    <property type="project" value="EnsemblFungi"/>
</dbReference>
<dbReference type="GO" id="GO:0140042">
    <property type="term" value="P:lipid droplet formation"/>
    <property type="evidence" value="ECO:0007669"/>
    <property type="project" value="EnsemblFungi"/>
</dbReference>
<evidence type="ECO:0000313" key="2">
    <source>
        <dbReference type="Proteomes" id="UP000070444"/>
    </source>
</evidence>
<accession>A0A137NYV5</accession>
<dbReference type="OrthoDB" id="190846at2759"/>